<dbReference type="SUPFAM" id="SSF52540">
    <property type="entry name" value="P-loop containing nucleoside triphosphate hydrolases"/>
    <property type="match status" value="1"/>
</dbReference>
<proteinExistence type="predicted"/>
<sequence>MKINRINIQNLSAQKGERLLFEDIGFELKAGQCLLLKGPNGSGKTTLLHMLAGADQPRSGDIDIYTISSGDQPRLDGVIGISHFITHQDGLKKSLTVLENLTFWTEYMGGDKDRIDTALATVGLEPMPHILAARLSAGQKKRLMLARLLTISHPLWLLDEPSVSLDDDGQKLLTKLMQEHISAGGILIASTHLPLGIEFDQTLNLTGGRYMFNDDYLLEEENI</sequence>
<reference evidence="8" key="2">
    <citation type="journal article" date="2018" name="ISME J.">
        <title>A dynamic microbial community with high functional redundancy inhabits the cold, oxic subseafloor aquifer.</title>
        <authorList>
            <person name="Tully B.J."/>
            <person name="Wheat C.G."/>
            <person name="Glazer B.T."/>
            <person name="Huber J.A."/>
        </authorList>
    </citation>
    <scope>NUCLEOTIDE SEQUENCE</scope>
    <source>
        <strain evidence="8">NORP83</strain>
    </source>
</reference>
<reference key="1">
    <citation type="submission" date="2017-08" db="EMBL/GenBank/DDBJ databases">
        <title>A dynamic microbial community with high functional redundancy inhabits the cold, oxic subseafloor aquifer.</title>
        <authorList>
            <person name="Tully B.J."/>
            <person name="Wheat C.G."/>
            <person name="Glazer B.T."/>
            <person name="Huber J.A."/>
        </authorList>
    </citation>
    <scope>NUCLEOTIDE SEQUENCE [LARGE SCALE GENOMIC DNA]</scope>
</reference>
<dbReference type="Gene3D" id="3.40.50.300">
    <property type="entry name" value="P-loop containing nucleotide triphosphate hydrolases"/>
    <property type="match status" value="1"/>
</dbReference>
<keyword evidence="4 8" id="KW-0067">ATP-binding</keyword>
<evidence type="ECO:0000256" key="4">
    <source>
        <dbReference type="ARBA" id="ARBA00022840"/>
    </source>
</evidence>
<gene>
    <name evidence="8" type="primary">ccmA</name>
    <name evidence="8" type="ORF">COB13_08340</name>
</gene>
<dbReference type="SMART" id="SM00382">
    <property type="entry name" value="AAA"/>
    <property type="match status" value="1"/>
</dbReference>
<dbReference type="Pfam" id="PF00005">
    <property type="entry name" value="ABC_tran"/>
    <property type="match status" value="1"/>
</dbReference>
<evidence type="ECO:0000313" key="8">
    <source>
        <dbReference type="EMBL" id="PCJ00963.1"/>
    </source>
</evidence>
<dbReference type="InterPro" id="IPR003439">
    <property type="entry name" value="ABC_transporter-like_ATP-bd"/>
</dbReference>
<evidence type="ECO:0000256" key="3">
    <source>
        <dbReference type="ARBA" id="ARBA00022748"/>
    </source>
</evidence>
<comment type="caution">
    <text evidence="8">The sequence shown here is derived from an EMBL/GenBank/DDBJ whole genome shotgun (WGS) entry which is preliminary data.</text>
</comment>
<dbReference type="InterPro" id="IPR017871">
    <property type="entry name" value="ABC_transporter-like_CS"/>
</dbReference>
<keyword evidence="5" id="KW-1278">Translocase</keyword>
<feature type="domain" description="ABC transporter" evidence="7">
    <location>
        <begin position="6"/>
        <end position="223"/>
    </location>
</feature>
<dbReference type="PANTHER" id="PTHR43499:SF1">
    <property type="entry name" value="ABC TRANSPORTER I FAMILY MEMBER 1"/>
    <property type="match status" value="1"/>
</dbReference>
<evidence type="ECO:0000256" key="5">
    <source>
        <dbReference type="ARBA" id="ARBA00022967"/>
    </source>
</evidence>
<keyword evidence="1" id="KW-0813">Transport</keyword>
<dbReference type="PROSITE" id="PS50893">
    <property type="entry name" value="ABC_TRANSPORTER_2"/>
    <property type="match status" value="1"/>
</dbReference>
<keyword evidence="3" id="KW-0201">Cytochrome c-type biogenesis</keyword>
<organism evidence="8">
    <name type="scientific">OCS116 cluster bacterium</name>
    <dbReference type="NCBI Taxonomy" id="2030921"/>
    <lineage>
        <taxon>Bacteria</taxon>
        <taxon>Pseudomonadati</taxon>
        <taxon>Pseudomonadota</taxon>
        <taxon>Alphaproteobacteria</taxon>
        <taxon>OCS116 cluster</taxon>
    </lineage>
</organism>
<dbReference type="PROSITE" id="PS00211">
    <property type="entry name" value="ABC_TRANSPORTER_1"/>
    <property type="match status" value="1"/>
</dbReference>
<protein>
    <submittedName>
        <fullName evidence="8">Heme ABC exporter ATP-binding protein CcmA</fullName>
    </submittedName>
</protein>
<dbReference type="InterPro" id="IPR005895">
    <property type="entry name" value="ABC_transptr_haem_export_CcmA"/>
</dbReference>
<keyword evidence="2" id="KW-0547">Nucleotide-binding</keyword>
<evidence type="ECO:0000259" key="7">
    <source>
        <dbReference type="PROSITE" id="PS50893"/>
    </source>
</evidence>
<keyword evidence="6" id="KW-0472">Membrane</keyword>
<dbReference type="GO" id="GO:0016887">
    <property type="term" value="F:ATP hydrolysis activity"/>
    <property type="evidence" value="ECO:0007669"/>
    <property type="project" value="InterPro"/>
</dbReference>
<accession>A0A2A4Z1P8</accession>
<dbReference type="NCBIfam" id="TIGR01189">
    <property type="entry name" value="ccmA"/>
    <property type="match status" value="1"/>
</dbReference>
<dbReference type="AlphaFoldDB" id="A0A2A4Z1P8"/>
<dbReference type="GO" id="GO:0017004">
    <property type="term" value="P:cytochrome complex assembly"/>
    <property type="evidence" value="ECO:0007669"/>
    <property type="project" value="UniProtKB-KW"/>
</dbReference>
<dbReference type="EMBL" id="NVUS01000009">
    <property type="protein sequence ID" value="PCJ00963.1"/>
    <property type="molecule type" value="Genomic_DNA"/>
</dbReference>
<name>A0A2A4Z1P8_9PROT</name>
<dbReference type="PANTHER" id="PTHR43499">
    <property type="entry name" value="ABC TRANSPORTER I FAMILY MEMBER 1"/>
    <property type="match status" value="1"/>
</dbReference>
<evidence type="ECO:0000256" key="2">
    <source>
        <dbReference type="ARBA" id="ARBA00022741"/>
    </source>
</evidence>
<evidence type="ECO:0000256" key="1">
    <source>
        <dbReference type="ARBA" id="ARBA00022448"/>
    </source>
</evidence>
<dbReference type="InterPro" id="IPR027417">
    <property type="entry name" value="P-loop_NTPase"/>
</dbReference>
<dbReference type="GO" id="GO:0022857">
    <property type="term" value="F:transmembrane transporter activity"/>
    <property type="evidence" value="ECO:0007669"/>
    <property type="project" value="InterPro"/>
</dbReference>
<evidence type="ECO:0000256" key="6">
    <source>
        <dbReference type="ARBA" id="ARBA00023136"/>
    </source>
</evidence>
<dbReference type="InterPro" id="IPR003593">
    <property type="entry name" value="AAA+_ATPase"/>
</dbReference>
<dbReference type="GO" id="GO:0005524">
    <property type="term" value="F:ATP binding"/>
    <property type="evidence" value="ECO:0007669"/>
    <property type="project" value="UniProtKB-KW"/>
</dbReference>